<feature type="compositionally biased region" description="Basic and acidic residues" evidence="1">
    <location>
        <begin position="502"/>
        <end position="516"/>
    </location>
</feature>
<organism evidence="3 4">
    <name type="scientific">Sistotremastrum suecicum HHB10207 ss-3</name>
    <dbReference type="NCBI Taxonomy" id="1314776"/>
    <lineage>
        <taxon>Eukaryota</taxon>
        <taxon>Fungi</taxon>
        <taxon>Dikarya</taxon>
        <taxon>Basidiomycota</taxon>
        <taxon>Agaricomycotina</taxon>
        <taxon>Agaricomycetes</taxon>
        <taxon>Sistotremastrales</taxon>
        <taxon>Sistotremastraceae</taxon>
        <taxon>Sistotremastrum</taxon>
    </lineage>
</organism>
<feature type="compositionally biased region" description="Pro residues" evidence="1">
    <location>
        <begin position="766"/>
        <end position="782"/>
    </location>
</feature>
<gene>
    <name evidence="3" type="ORF">SISSUDRAFT_1131443</name>
</gene>
<evidence type="ECO:0000313" key="4">
    <source>
        <dbReference type="Proteomes" id="UP000076798"/>
    </source>
</evidence>
<feature type="region of interest" description="Disordered" evidence="1">
    <location>
        <begin position="713"/>
        <end position="839"/>
    </location>
</feature>
<keyword evidence="4" id="KW-1185">Reference proteome</keyword>
<dbReference type="PROSITE" id="PS00109">
    <property type="entry name" value="PROTEIN_KINASE_TYR"/>
    <property type="match status" value="1"/>
</dbReference>
<dbReference type="EMBL" id="KV428157">
    <property type="protein sequence ID" value="KZT34993.1"/>
    <property type="molecule type" value="Genomic_DNA"/>
</dbReference>
<feature type="domain" description="Protein kinase" evidence="2">
    <location>
        <begin position="315"/>
        <end position="666"/>
    </location>
</feature>
<dbReference type="GO" id="GO:0005524">
    <property type="term" value="F:ATP binding"/>
    <property type="evidence" value="ECO:0007669"/>
    <property type="project" value="InterPro"/>
</dbReference>
<feature type="region of interest" description="Disordered" evidence="1">
    <location>
        <begin position="502"/>
        <end position="523"/>
    </location>
</feature>
<dbReference type="InterPro" id="IPR008266">
    <property type="entry name" value="Tyr_kinase_AS"/>
</dbReference>
<dbReference type="InterPro" id="IPR000719">
    <property type="entry name" value="Prot_kinase_dom"/>
</dbReference>
<evidence type="ECO:0000256" key="1">
    <source>
        <dbReference type="SAM" id="MobiDB-lite"/>
    </source>
</evidence>
<proteinExistence type="predicted"/>
<dbReference type="AlphaFoldDB" id="A0A166A604"/>
<dbReference type="Pfam" id="PF17667">
    <property type="entry name" value="Pkinase_fungal"/>
    <property type="match status" value="1"/>
</dbReference>
<reference evidence="3 4" key="1">
    <citation type="journal article" date="2016" name="Mol. Biol. Evol.">
        <title>Comparative Genomics of Early-Diverging Mushroom-Forming Fungi Provides Insights into the Origins of Lignocellulose Decay Capabilities.</title>
        <authorList>
            <person name="Nagy L.G."/>
            <person name="Riley R."/>
            <person name="Tritt A."/>
            <person name="Adam C."/>
            <person name="Daum C."/>
            <person name="Floudas D."/>
            <person name="Sun H."/>
            <person name="Yadav J.S."/>
            <person name="Pangilinan J."/>
            <person name="Larsson K.H."/>
            <person name="Matsuura K."/>
            <person name="Barry K."/>
            <person name="Labutti K."/>
            <person name="Kuo R."/>
            <person name="Ohm R.A."/>
            <person name="Bhattacharya S.S."/>
            <person name="Shirouzu T."/>
            <person name="Yoshinaga Y."/>
            <person name="Martin F.M."/>
            <person name="Grigoriev I.V."/>
            <person name="Hibbett D.S."/>
        </authorList>
    </citation>
    <scope>NUCLEOTIDE SEQUENCE [LARGE SCALE GENOMIC DNA]</scope>
    <source>
        <strain evidence="3 4">HHB10207 ss-3</strain>
    </source>
</reference>
<dbReference type="GO" id="GO:0004672">
    <property type="term" value="F:protein kinase activity"/>
    <property type="evidence" value="ECO:0007669"/>
    <property type="project" value="InterPro"/>
</dbReference>
<dbReference type="Proteomes" id="UP000076798">
    <property type="component" value="Unassembled WGS sequence"/>
</dbReference>
<dbReference type="PROSITE" id="PS50011">
    <property type="entry name" value="PROTEIN_KINASE_DOM"/>
    <property type="match status" value="1"/>
</dbReference>
<dbReference type="Gene3D" id="1.10.510.10">
    <property type="entry name" value="Transferase(Phosphotransferase) domain 1"/>
    <property type="match status" value="1"/>
</dbReference>
<evidence type="ECO:0000313" key="3">
    <source>
        <dbReference type="EMBL" id="KZT34993.1"/>
    </source>
</evidence>
<dbReference type="PANTHER" id="PTHR38248:SF2">
    <property type="entry name" value="FUNK1 11"/>
    <property type="match status" value="1"/>
</dbReference>
<evidence type="ECO:0000259" key="2">
    <source>
        <dbReference type="PROSITE" id="PS50011"/>
    </source>
</evidence>
<dbReference type="PANTHER" id="PTHR38248">
    <property type="entry name" value="FUNK1 6"/>
    <property type="match status" value="1"/>
</dbReference>
<accession>A0A166A604</accession>
<dbReference type="OrthoDB" id="5584477at2759"/>
<name>A0A166A604_9AGAM</name>
<dbReference type="STRING" id="1314776.A0A166A604"/>
<feature type="region of interest" description="Disordered" evidence="1">
    <location>
        <begin position="22"/>
        <end position="42"/>
    </location>
</feature>
<dbReference type="SUPFAM" id="SSF56112">
    <property type="entry name" value="Protein kinase-like (PK-like)"/>
    <property type="match status" value="1"/>
</dbReference>
<sequence>MEDHTGHSLTPSVQRRIADLIEDTPRSAPTTGGVPSATERNESIEPVLRTELADGLSLDADDFFDKILHCNRYTKQQVKRCFTALVKQNLYDDVKKQFEIPNSGLEKDMYPPLIKVINAITKSAKEGGVPDVDETIWRAVHRGIQGKDPNHQSIFPDIAGAKRTQGLANPLLEAAIKAASDEILSWQLIGNICEVKTHASKDTDTELHLQLAKYARKVLMYQRGRRRFVLGWTLCGDVVRAWLFDRAGGLSSKSFNYHADPDLFIRMIISLSSMPMEELGYDPTITQDNGKLVLDFTSRDAAGKFKTEKFVITESIVPRPSLRGRGTVVWRAYKLSDEHVPEAERKYYAIKDSWRDLHRDRNEGYFFERIKGLGPKDGIVKFIQFAAVEIGNKTAPKRPDTIETTVRQGVQGSRGSDFDHRGHVRLLMEEVGVTLDGFASLRELIGVLMDAIKGHRNLTNKNILHRDVSFGNILMTEEVDPKLRRRRGYLIDLDFAKDLSPKANDQEDREDAESAKQGKKGKKARVTGTLPFIAIDVLRAEESHRAEHDLESFFWVLFWMCLKYEGPHFKPINLKPEAEAVYPYSILKRLLVCDTLDQGGQNKSSTLTDCQNSDKIALMINPYFHPLIPCIRSLARTIFTGRIRDEDIRNGHEPISADERTYNKFLEILEKMYNDLPEVGPELLNPEPAKESNKIFGKSNLIKAFKNMQINRKDKANKEEEEDEDLFTARQPSVGSFEYYDDPGSYSRPTSPVRGKSKNHRAPKAKQPPPQQLTPPIMPPTAPVAEPAHRVLRSATRATTQAAAATTTTTTTTTTTNAPDPSVASGSKPKTTKATTKKR</sequence>
<dbReference type="InterPro" id="IPR011009">
    <property type="entry name" value="Kinase-like_dom_sf"/>
</dbReference>
<dbReference type="InterPro" id="IPR040976">
    <property type="entry name" value="Pkinase_fungal"/>
</dbReference>
<feature type="compositionally biased region" description="Low complexity" evidence="1">
    <location>
        <begin position="795"/>
        <end position="816"/>
    </location>
</feature>
<feature type="compositionally biased region" description="Low complexity" evidence="1">
    <location>
        <begin position="828"/>
        <end position="839"/>
    </location>
</feature>
<protein>
    <recommendedName>
        <fullName evidence="2">Protein kinase domain-containing protein</fullName>
    </recommendedName>
</protein>
<feature type="compositionally biased region" description="Basic residues" evidence="1">
    <location>
        <begin position="755"/>
        <end position="764"/>
    </location>
</feature>